<dbReference type="Proteomes" id="UP001221816">
    <property type="component" value="Unassembled WGS sequence"/>
</dbReference>
<dbReference type="EMBL" id="JAQNDI010000008">
    <property type="protein sequence ID" value="MDC0694025.1"/>
    <property type="molecule type" value="Genomic_DNA"/>
</dbReference>
<protein>
    <recommendedName>
        <fullName evidence="3">Myb-like domain-containing protein</fullName>
    </recommendedName>
</protein>
<organism evidence="1 2">
    <name type="scientific">Klebsiella pasteurii</name>
    <dbReference type="NCBI Taxonomy" id="2587529"/>
    <lineage>
        <taxon>Bacteria</taxon>
        <taxon>Pseudomonadati</taxon>
        <taxon>Pseudomonadota</taxon>
        <taxon>Gammaproteobacteria</taxon>
        <taxon>Enterobacterales</taxon>
        <taxon>Enterobacteriaceae</taxon>
        <taxon>Klebsiella/Raoultella group</taxon>
        <taxon>Klebsiella</taxon>
    </lineage>
</organism>
<dbReference type="RefSeq" id="WP_272027755.1">
    <property type="nucleotide sequence ID" value="NZ_JAQNDH010000008.1"/>
</dbReference>
<comment type="caution">
    <text evidence="1">The sequence shown here is derived from an EMBL/GenBank/DDBJ whole genome shotgun (WGS) entry which is preliminary data.</text>
</comment>
<name>A0ABT5CR51_9ENTR</name>
<proteinExistence type="predicted"/>
<evidence type="ECO:0000313" key="1">
    <source>
        <dbReference type="EMBL" id="MDC0694025.1"/>
    </source>
</evidence>
<sequence>MVYDMKLGKKARRPAKHWTGKEMAILRAHSNQEAWIVRAQPLLPGRTAAAIKLQAARLVLRFRNRPSRKTPPQPWSEGELSLLKKHQNASISELLELFPGCTKYAIEHRRLV</sequence>
<accession>A0ABT5CR51</accession>
<evidence type="ECO:0000313" key="2">
    <source>
        <dbReference type="Proteomes" id="UP001221816"/>
    </source>
</evidence>
<gene>
    <name evidence="1" type="ORF">PIK62_15555</name>
</gene>
<keyword evidence="2" id="KW-1185">Reference proteome</keyword>
<reference evidence="1 2" key="1">
    <citation type="submission" date="2023-01" db="EMBL/GenBank/DDBJ databases">
        <authorList>
            <person name="Dale J."/>
        </authorList>
    </citation>
    <scope>NUCLEOTIDE SEQUENCE [LARGE SCALE GENOMIC DNA]</scope>
    <source>
        <strain evidence="1 2">2022EL-01098</strain>
    </source>
</reference>
<evidence type="ECO:0008006" key="3">
    <source>
        <dbReference type="Google" id="ProtNLM"/>
    </source>
</evidence>